<dbReference type="InterPro" id="IPR006213">
    <property type="entry name" value="Bax_inhbtr1_CS"/>
</dbReference>
<feature type="transmembrane region" description="Helical" evidence="7">
    <location>
        <begin position="206"/>
        <end position="226"/>
    </location>
</feature>
<keyword evidence="6 7" id="KW-0472">Membrane</keyword>
<evidence type="ECO:0000256" key="2">
    <source>
        <dbReference type="ARBA" id="ARBA00010350"/>
    </source>
</evidence>
<evidence type="ECO:0000256" key="5">
    <source>
        <dbReference type="ARBA" id="ARBA00022989"/>
    </source>
</evidence>
<evidence type="ECO:0000313" key="9">
    <source>
        <dbReference type="Proteomes" id="UP000321933"/>
    </source>
</evidence>
<name>A0A5C8ZV15_9GAMM</name>
<feature type="transmembrane region" description="Helical" evidence="7">
    <location>
        <begin position="32"/>
        <end position="51"/>
    </location>
</feature>
<proteinExistence type="inferred from homology"/>
<feature type="transmembrane region" description="Helical" evidence="7">
    <location>
        <begin position="113"/>
        <end position="134"/>
    </location>
</feature>
<evidence type="ECO:0000313" key="8">
    <source>
        <dbReference type="EMBL" id="TXS91111.1"/>
    </source>
</evidence>
<comment type="similarity">
    <text evidence="2 7">Belongs to the BI1 family.</text>
</comment>
<dbReference type="RefSeq" id="WP_148064766.1">
    <property type="nucleotide sequence ID" value="NZ_VRYZ01000005.1"/>
</dbReference>
<keyword evidence="5 7" id="KW-1133">Transmembrane helix</keyword>
<dbReference type="OrthoDB" id="9813298at2"/>
<evidence type="ECO:0000256" key="3">
    <source>
        <dbReference type="ARBA" id="ARBA00022475"/>
    </source>
</evidence>
<accession>A0A5C8ZV15</accession>
<keyword evidence="9" id="KW-1185">Reference proteome</keyword>
<feature type="transmembrane region" description="Helical" evidence="7">
    <location>
        <begin position="57"/>
        <end position="73"/>
    </location>
</feature>
<reference evidence="8 9" key="1">
    <citation type="submission" date="2019-08" db="EMBL/GenBank/DDBJ databases">
        <title>Parahaliea maris sp. nov., isolated from the surface seawater.</title>
        <authorList>
            <person name="Liu Y."/>
        </authorList>
    </citation>
    <scope>NUCLEOTIDE SEQUENCE [LARGE SCALE GENOMIC DNA]</scope>
    <source>
        <strain evidence="8 9">S2-26</strain>
    </source>
</reference>
<dbReference type="Pfam" id="PF01027">
    <property type="entry name" value="Bax1-I"/>
    <property type="match status" value="1"/>
</dbReference>
<feature type="transmembrane region" description="Helical" evidence="7">
    <location>
        <begin position="141"/>
        <end position="162"/>
    </location>
</feature>
<evidence type="ECO:0000256" key="6">
    <source>
        <dbReference type="ARBA" id="ARBA00023136"/>
    </source>
</evidence>
<dbReference type="PANTHER" id="PTHR23291">
    <property type="entry name" value="BAX INHIBITOR-RELATED"/>
    <property type="match status" value="1"/>
</dbReference>
<gene>
    <name evidence="8" type="ORF">FVW59_12965</name>
</gene>
<dbReference type="PROSITE" id="PS01243">
    <property type="entry name" value="BI1"/>
    <property type="match status" value="1"/>
</dbReference>
<organism evidence="8 9">
    <name type="scientific">Parahaliea aestuarii</name>
    <dbReference type="NCBI Taxonomy" id="1852021"/>
    <lineage>
        <taxon>Bacteria</taxon>
        <taxon>Pseudomonadati</taxon>
        <taxon>Pseudomonadota</taxon>
        <taxon>Gammaproteobacteria</taxon>
        <taxon>Cellvibrionales</taxon>
        <taxon>Halieaceae</taxon>
        <taxon>Parahaliea</taxon>
    </lineage>
</organism>
<keyword evidence="4 7" id="KW-0812">Transmembrane</keyword>
<dbReference type="GO" id="GO:0005886">
    <property type="term" value="C:plasma membrane"/>
    <property type="evidence" value="ECO:0007669"/>
    <property type="project" value="UniProtKB-SubCell"/>
</dbReference>
<sequence>MENKPMYQSEYNLNTTGMESLVSTNKVLKNTYLLLGLTLAFSALTAGISMAMGLPHMAALVLMLVGFGLLFVVNKMADTSKGLLAIFAFTGVMGASLGPLLNAYAAMPGGPALVMQALGGTAIVFFGLSAYALTTRKDFSFMGGFLMVGLIVAVVAMIANIFLAIPALALTINAVVIMIMSGLILFDTSRIIHGGETNYIRATVSLYLNIYNLFVHLLSLLTALGGDD</sequence>
<protein>
    <submittedName>
        <fullName evidence="8">Bax inhibitor-1/YccA family protein</fullName>
    </submittedName>
</protein>
<dbReference type="EMBL" id="VRYZ01000005">
    <property type="protein sequence ID" value="TXS91111.1"/>
    <property type="molecule type" value="Genomic_DNA"/>
</dbReference>
<dbReference type="InterPro" id="IPR006214">
    <property type="entry name" value="Bax_inhibitor_1-related"/>
</dbReference>
<evidence type="ECO:0000256" key="4">
    <source>
        <dbReference type="ARBA" id="ARBA00022692"/>
    </source>
</evidence>
<dbReference type="CDD" id="cd10433">
    <property type="entry name" value="YccA_like"/>
    <property type="match status" value="1"/>
</dbReference>
<dbReference type="AlphaFoldDB" id="A0A5C8ZV15"/>
<evidence type="ECO:0000256" key="7">
    <source>
        <dbReference type="RuleBase" id="RU004379"/>
    </source>
</evidence>
<comment type="subcellular location">
    <subcellularLocation>
        <location evidence="1">Cell membrane</location>
        <topology evidence="1">Multi-pass membrane protein</topology>
    </subcellularLocation>
</comment>
<evidence type="ECO:0000256" key="1">
    <source>
        <dbReference type="ARBA" id="ARBA00004651"/>
    </source>
</evidence>
<feature type="transmembrane region" description="Helical" evidence="7">
    <location>
        <begin position="168"/>
        <end position="186"/>
    </location>
</feature>
<dbReference type="Proteomes" id="UP000321933">
    <property type="component" value="Unassembled WGS sequence"/>
</dbReference>
<feature type="transmembrane region" description="Helical" evidence="7">
    <location>
        <begin position="85"/>
        <end position="107"/>
    </location>
</feature>
<keyword evidence="3" id="KW-1003">Cell membrane</keyword>
<comment type="caution">
    <text evidence="8">The sequence shown here is derived from an EMBL/GenBank/DDBJ whole genome shotgun (WGS) entry which is preliminary data.</text>
</comment>
<dbReference type="PANTHER" id="PTHR23291:SF115">
    <property type="entry name" value="MODULATOR OF FTSH PROTEASE YCCA"/>
    <property type="match status" value="1"/>
</dbReference>